<evidence type="ECO:0000256" key="20">
    <source>
        <dbReference type="ARBA" id="ARBA00049151"/>
    </source>
</evidence>
<comment type="catalytic activity">
    <reaction evidence="14">
        <text>resolvin D1 + NAD(+) = 17-oxoresolvin D1 + NADH + H(+)</text>
        <dbReference type="Rhea" id="RHEA:50128"/>
        <dbReference type="ChEBI" id="CHEBI:15378"/>
        <dbReference type="ChEBI" id="CHEBI:57540"/>
        <dbReference type="ChEBI" id="CHEBI:57945"/>
        <dbReference type="ChEBI" id="CHEBI:132079"/>
        <dbReference type="ChEBI" id="CHEBI:132081"/>
    </reaction>
    <physiologicalReaction direction="left-to-right" evidence="14">
        <dbReference type="Rhea" id="RHEA:50129"/>
    </physiologicalReaction>
</comment>
<comment type="similarity">
    <text evidence="1 22">Belongs to the short-chain dehydrogenases/reductases (SDR) family.</text>
</comment>
<organism evidence="24">
    <name type="scientific">Lepeophtheirus salmonis</name>
    <name type="common">Salmon louse</name>
    <name type="synonym">Caligus salmonis</name>
    <dbReference type="NCBI Taxonomy" id="72036"/>
    <lineage>
        <taxon>Eukaryota</taxon>
        <taxon>Metazoa</taxon>
        <taxon>Ecdysozoa</taxon>
        <taxon>Arthropoda</taxon>
        <taxon>Crustacea</taxon>
        <taxon>Multicrustacea</taxon>
        <taxon>Hexanauplia</taxon>
        <taxon>Copepoda</taxon>
        <taxon>Siphonostomatoida</taxon>
        <taxon>Caligidae</taxon>
        <taxon>Lepeophtheirus</taxon>
    </lineage>
</organism>
<dbReference type="Pfam" id="PF00106">
    <property type="entry name" value="adh_short"/>
    <property type="match status" value="1"/>
</dbReference>
<dbReference type="EC" id="1.1.1.232" evidence="4"/>
<evidence type="ECO:0000256" key="6">
    <source>
        <dbReference type="ARBA" id="ARBA00041812"/>
    </source>
</evidence>
<comment type="catalytic activity">
    <reaction evidence="21">
        <text>resolvin E1 + NAD(+) = 18-oxo-resolvin E1 + NADH + H(+)</text>
        <dbReference type="Rhea" id="RHEA:49244"/>
        <dbReference type="ChEBI" id="CHEBI:15378"/>
        <dbReference type="ChEBI" id="CHEBI:57540"/>
        <dbReference type="ChEBI" id="CHEBI:57945"/>
        <dbReference type="ChEBI" id="CHEBI:91000"/>
        <dbReference type="ChEBI" id="CHEBI:91001"/>
    </reaction>
    <physiologicalReaction direction="left-to-right" evidence="21">
        <dbReference type="Rhea" id="RHEA:49245"/>
    </physiologicalReaction>
</comment>
<dbReference type="InterPro" id="IPR002347">
    <property type="entry name" value="SDR_fam"/>
</dbReference>
<evidence type="ECO:0000256" key="1">
    <source>
        <dbReference type="ARBA" id="ARBA00006484"/>
    </source>
</evidence>
<evidence type="ECO:0000313" key="24">
    <source>
        <dbReference type="EMBL" id="CDW42529.1"/>
    </source>
</evidence>
<evidence type="ECO:0000256" key="23">
    <source>
        <dbReference type="SAM" id="Phobius"/>
    </source>
</evidence>
<comment type="catalytic activity">
    <reaction evidence="12">
        <text>15-oxo-(5S,6R)-dihydroxy-(7E,9E,11Z)-eicosatrienoate + NADH + H(+) = (5S,6R,15S)-trihydroxy-(7E,9E,11Z)-eicosatrienoate + NAD(+)</text>
        <dbReference type="Rhea" id="RHEA:41596"/>
        <dbReference type="ChEBI" id="CHEBI:15378"/>
        <dbReference type="ChEBI" id="CHEBI:57540"/>
        <dbReference type="ChEBI" id="CHEBI:57945"/>
        <dbReference type="ChEBI" id="CHEBI:78325"/>
        <dbReference type="ChEBI" id="CHEBI:78329"/>
    </reaction>
    <physiologicalReaction direction="left-to-right" evidence="12">
        <dbReference type="Rhea" id="RHEA:41597"/>
    </physiologicalReaction>
</comment>
<dbReference type="GO" id="GO:0005737">
    <property type="term" value="C:cytoplasm"/>
    <property type="evidence" value="ECO:0007669"/>
    <property type="project" value="TreeGrafter"/>
</dbReference>
<evidence type="ECO:0000256" key="14">
    <source>
        <dbReference type="ARBA" id="ARBA00048170"/>
    </source>
</evidence>
<comment type="function">
    <text evidence="8">Catalyzes the NAD-dependent dehydrogenation (oxidation) of a broad array of hydroxylated polyunsaturated fatty acids (mainly eicosanoids and docosanoids, including prostaglandins, lipoxins and resolvins), yielding their corresponding keto (oxo) metabolites. Decreases the levels of the pro-proliferative prostaglandins such as prostaglandin E2 (whose activity is increased in cancer because of an increase in the expression of cyclooxygenase 2) and generates oxo-fatty acid products that can profoundly influence cell function by abrogating pro-inflammatory cytokine expression. Converts resolvins E1, D1 and D2 to their oxo products, which represents a mode of resolvin inactivation. Resolvin E1 plays important roles during the resolution phase of acute inflammation, while resolvins D1 and D2 have a unique role in obesity-induced adipose inflammation.</text>
</comment>
<comment type="catalytic activity">
    <reaction evidence="15">
        <text>resolvin D2 + NAD(+) = 7-oxoresolvin D2 + NADH + H(+)</text>
        <dbReference type="Rhea" id="RHEA:53584"/>
        <dbReference type="ChEBI" id="CHEBI:15378"/>
        <dbReference type="ChEBI" id="CHEBI:57540"/>
        <dbReference type="ChEBI" id="CHEBI:57945"/>
        <dbReference type="ChEBI" id="CHEBI:133367"/>
        <dbReference type="ChEBI" id="CHEBI:137497"/>
    </reaction>
    <physiologicalReaction direction="left-to-right" evidence="15">
        <dbReference type="Rhea" id="RHEA:53585"/>
    </physiologicalReaction>
</comment>
<evidence type="ECO:0000256" key="10">
    <source>
        <dbReference type="ARBA" id="ARBA00047672"/>
    </source>
</evidence>
<evidence type="ECO:0000256" key="15">
    <source>
        <dbReference type="ARBA" id="ARBA00048393"/>
    </source>
</evidence>
<comment type="catalytic activity">
    <reaction evidence="17">
        <text>prostaglandin A1 + NAD(+) = 15-oxo-prostaglandin A1 + NADH + H(+)</text>
        <dbReference type="Rhea" id="RHEA:41263"/>
        <dbReference type="ChEBI" id="CHEBI:15378"/>
        <dbReference type="ChEBI" id="CHEBI:57398"/>
        <dbReference type="ChEBI" id="CHEBI:57540"/>
        <dbReference type="ChEBI" id="CHEBI:57945"/>
        <dbReference type="ChEBI" id="CHEBI:85072"/>
    </reaction>
    <physiologicalReaction direction="left-to-right" evidence="17">
        <dbReference type="Rhea" id="RHEA:41264"/>
    </physiologicalReaction>
</comment>
<evidence type="ECO:0000256" key="18">
    <source>
        <dbReference type="ARBA" id="ARBA00048739"/>
    </source>
</evidence>
<dbReference type="GO" id="GO:0047034">
    <property type="term" value="F:15-hydroxyicosatetraenoate dehydrogenase activity"/>
    <property type="evidence" value="ECO:0007669"/>
    <property type="project" value="UniProtKB-EC"/>
</dbReference>
<evidence type="ECO:0000256" key="2">
    <source>
        <dbReference type="ARBA" id="ARBA00023002"/>
    </source>
</evidence>
<dbReference type="PRINTS" id="PR00081">
    <property type="entry name" value="GDHRDH"/>
</dbReference>
<evidence type="ECO:0000256" key="19">
    <source>
        <dbReference type="ARBA" id="ARBA00048921"/>
    </source>
</evidence>
<evidence type="ECO:0000256" key="3">
    <source>
        <dbReference type="ARBA" id="ARBA00038968"/>
    </source>
</evidence>
<dbReference type="InterPro" id="IPR036291">
    <property type="entry name" value="NAD(P)-bd_dom_sf"/>
</dbReference>
<evidence type="ECO:0000256" key="9">
    <source>
        <dbReference type="ARBA" id="ARBA00047325"/>
    </source>
</evidence>
<dbReference type="EMBL" id="HACA01025168">
    <property type="protein sequence ID" value="CDW42529.1"/>
    <property type="molecule type" value="Transcribed_RNA"/>
</dbReference>
<dbReference type="SUPFAM" id="SSF51735">
    <property type="entry name" value="NAD(P)-binding Rossmann-fold domains"/>
    <property type="match status" value="1"/>
</dbReference>
<comment type="catalytic activity">
    <reaction evidence="20">
        <text>(15S)-hydroxy-(5Z,8Z,11Z,13E)-eicosatetraenoate + NAD(+) = 15-oxo-(5Z,8Z,11Z,13E)-eicosatetraenoate + NADH + H(+)</text>
        <dbReference type="Rhea" id="RHEA:23260"/>
        <dbReference type="ChEBI" id="CHEBI:15378"/>
        <dbReference type="ChEBI" id="CHEBI:57409"/>
        <dbReference type="ChEBI" id="CHEBI:57410"/>
        <dbReference type="ChEBI" id="CHEBI:57540"/>
        <dbReference type="ChEBI" id="CHEBI:57945"/>
        <dbReference type="EC" id="1.1.1.232"/>
    </reaction>
    <physiologicalReaction direction="left-to-right" evidence="20">
        <dbReference type="Rhea" id="RHEA:23261"/>
    </physiologicalReaction>
</comment>
<comment type="catalytic activity">
    <reaction evidence="18">
        <text>prostaglandin E2 + NAD(+) = 15-oxoprostaglandin E2 + NADH + H(+)</text>
        <dbReference type="Rhea" id="RHEA:11876"/>
        <dbReference type="ChEBI" id="CHEBI:15378"/>
        <dbReference type="ChEBI" id="CHEBI:57400"/>
        <dbReference type="ChEBI" id="CHEBI:57540"/>
        <dbReference type="ChEBI" id="CHEBI:57945"/>
        <dbReference type="ChEBI" id="CHEBI:606564"/>
        <dbReference type="EC" id="1.1.1.141"/>
    </reaction>
    <physiologicalReaction direction="left-to-right" evidence="18">
        <dbReference type="Rhea" id="RHEA:11877"/>
    </physiologicalReaction>
</comment>
<protein>
    <recommendedName>
        <fullName evidence="5">15-hydroxyprostaglandin dehydrogenase [NAD(+)]</fullName>
        <ecNumber evidence="3">1.1.1.141</ecNumber>
        <ecNumber evidence="4">1.1.1.232</ecNumber>
    </recommendedName>
    <alternativeName>
        <fullName evidence="7">Eicosanoid/docosanoid dehydrogenase [NAD(+)]</fullName>
    </alternativeName>
    <alternativeName>
        <fullName evidence="6">Prostaglandin dehydrogenase 1</fullName>
    </alternativeName>
</protein>
<keyword evidence="23" id="KW-1133">Transmembrane helix</keyword>
<evidence type="ECO:0000256" key="21">
    <source>
        <dbReference type="ARBA" id="ARBA00049188"/>
    </source>
</evidence>
<proteinExistence type="inferred from homology"/>
<comment type="catalytic activity">
    <reaction evidence="16">
        <text>lipoxin A4 + NAD(+) = 15-oxo-(5S,6R)-dihydroxy-(7E,9E,11Z,13E)-eicosatetraenoate + NADH + H(+)</text>
        <dbReference type="Rhea" id="RHEA:41572"/>
        <dbReference type="ChEBI" id="CHEBI:15378"/>
        <dbReference type="ChEBI" id="CHEBI:57540"/>
        <dbReference type="ChEBI" id="CHEBI:57945"/>
        <dbReference type="ChEBI" id="CHEBI:67026"/>
        <dbReference type="ChEBI" id="CHEBI:78311"/>
    </reaction>
    <physiologicalReaction direction="left-to-right" evidence="16">
        <dbReference type="Rhea" id="RHEA:41573"/>
    </physiologicalReaction>
</comment>
<evidence type="ECO:0000256" key="12">
    <source>
        <dbReference type="ARBA" id="ARBA00048140"/>
    </source>
</evidence>
<comment type="catalytic activity">
    <reaction evidence="13">
        <text>(11R)-hydroxy-(5Z,8Z,12E,14Z)-eicosatetraenoate + NAD(+) = 11-oxo-(5Z,8Z,12E,14Z)-eicosatetraenoate + NADH + H(+)</text>
        <dbReference type="Rhea" id="RHEA:48640"/>
        <dbReference type="ChEBI" id="CHEBI:15378"/>
        <dbReference type="ChEBI" id="CHEBI:57540"/>
        <dbReference type="ChEBI" id="CHEBI:57945"/>
        <dbReference type="ChEBI" id="CHEBI:78836"/>
        <dbReference type="ChEBI" id="CHEBI:90697"/>
    </reaction>
    <physiologicalReaction direction="left-to-right" evidence="13">
        <dbReference type="Rhea" id="RHEA:48641"/>
    </physiologicalReaction>
</comment>
<evidence type="ECO:0000256" key="8">
    <source>
        <dbReference type="ARBA" id="ARBA00045705"/>
    </source>
</evidence>
<keyword evidence="23" id="KW-0472">Membrane</keyword>
<dbReference type="EC" id="1.1.1.141" evidence="3"/>
<dbReference type="PANTHER" id="PTHR44229">
    <property type="entry name" value="15-HYDROXYPROSTAGLANDIN DEHYDROGENASE [NAD(+)]"/>
    <property type="match status" value="1"/>
</dbReference>
<evidence type="ECO:0000256" key="16">
    <source>
        <dbReference type="ARBA" id="ARBA00048535"/>
    </source>
</evidence>
<dbReference type="OrthoDB" id="6368354at2759"/>
<evidence type="ECO:0000256" key="7">
    <source>
        <dbReference type="ARBA" id="ARBA00042026"/>
    </source>
</evidence>
<comment type="catalytic activity">
    <reaction evidence="19">
        <text>resolvin D2 + NAD(+) = 16-oxoresolvin D2 + NADH + H(+)</text>
        <dbReference type="Rhea" id="RHEA:53588"/>
        <dbReference type="ChEBI" id="CHEBI:15378"/>
        <dbReference type="ChEBI" id="CHEBI:57540"/>
        <dbReference type="ChEBI" id="CHEBI:57945"/>
        <dbReference type="ChEBI" id="CHEBI:133367"/>
        <dbReference type="ChEBI" id="CHEBI:137498"/>
    </reaction>
    <physiologicalReaction direction="left-to-right" evidence="19">
        <dbReference type="Rhea" id="RHEA:53589"/>
    </physiologicalReaction>
</comment>
<evidence type="ECO:0000256" key="13">
    <source>
        <dbReference type="ARBA" id="ARBA00048144"/>
    </source>
</evidence>
<evidence type="ECO:0000256" key="22">
    <source>
        <dbReference type="RuleBase" id="RU000363"/>
    </source>
</evidence>
<dbReference type="PRINTS" id="PR00080">
    <property type="entry name" value="SDRFAMILY"/>
</dbReference>
<dbReference type="PANTHER" id="PTHR44229:SF4">
    <property type="entry name" value="15-HYDROXYPROSTAGLANDIN DEHYDROGENASE [NAD(+)]"/>
    <property type="match status" value="1"/>
</dbReference>
<comment type="catalytic activity">
    <reaction evidence="11">
        <text>14-hydroxy-(4Z,7Z,10Z,12E,16Z,19Z)-docosahexaenoate + NAD(+) = 14-oxo-(4Z,7Z,10Z,12E,16Z,19Z)-docosahexaenoate + NADH + H(+)</text>
        <dbReference type="Rhea" id="RHEA:48952"/>
        <dbReference type="ChEBI" id="CHEBI:15378"/>
        <dbReference type="ChEBI" id="CHEBI:57540"/>
        <dbReference type="ChEBI" id="CHEBI:57945"/>
        <dbReference type="ChEBI" id="CHEBI:90866"/>
        <dbReference type="ChEBI" id="CHEBI:90867"/>
    </reaction>
    <physiologicalReaction direction="left-to-right" evidence="11">
        <dbReference type="Rhea" id="RHEA:48953"/>
    </physiologicalReaction>
</comment>
<comment type="catalytic activity">
    <reaction evidence="9">
        <text>prostaglandin E1 + NAD(+) = 15-oxoprostaglandin E1 + NADH + H(+)</text>
        <dbReference type="Rhea" id="RHEA:16477"/>
        <dbReference type="ChEBI" id="CHEBI:15378"/>
        <dbReference type="ChEBI" id="CHEBI:57397"/>
        <dbReference type="ChEBI" id="CHEBI:57401"/>
        <dbReference type="ChEBI" id="CHEBI:57540"/>
        <dbReference type="ChEBI" id="CHEBI:57945"/>
    </reaction>
    <physiologicalReaction direction="left-to-right" evidence="9">
        <dbReference type="Rhea" id="RHEA:16478"/>
    </physiologicalReaction>
</comment>
<dbReference type="Gene3D" id="3.40.50.720">
    <property type="entry name" value="NAD(P)-binding Rossmann-like Domain"/>
    <property type="match status" value="1"/>
</dbReference>
<accession>A0A0K2UWA0</accession>
<dbReference type="AlphaFoldDB" id="A0A0K2UWA0"/>
<sequence>MGFQLKNKVVIITGAAQGLGKHLAELSILESAKGVIITDINKELLLITEESLKQKYDANSRIISFQHNIQDPKQWDHVWEESEKKFGHVDVLVNNAGITSFTEWENCINTNLMGTLHGGFLAIKKMAKGGRIVNIASMAGLIIGLGDADESGYTISKQGVVAFTKSFAKKSLLKKLPGTKNNNLSDFHGIKCYAICPFFIDTNMLKSVNLQNKLEKVLTVEEVGKAFLLSLEIDQNGACYTLYPGSPIIEFPSTNAFAYNMMFMAGVLLKKVYPDLQILQFSTFFALIAVVVTLMLFLLYSIC</sequence>
<evidence type="ECO:0000256" key="11">
    <source>
        <dbReference type="ARBA" id="ARBA00048008"/>
    </source>
</evidence>
<name>A0A0K2UWA0_LEPSM</name>
<evidence type="ECO:0000256" key="5">
    <source>
        <dbReference type="ARBA" id="ARBA00040276"/>
    </source>
</evidence>
<evidence type="ECO:0000256" key="4">
    <source>
        <dbReference type="ARBA" id="ARBA00039060"/>
    </source>
</evidence>
<dbReference type="GO" id="GO:0016404">
    <property type="term" value="F:15-hydroxyprostaglandin dehydrogenase (NAD+) activity"/>
    <property type="evidence" value="ECO:0007669"/>
    <property type="project" value="UniProtKB-EC"/>
</dbReference>
<feature type="transmembrane region" description="Helical" evidence="23">
    <location>
        <begin position="281"/>
        <end position="302"/>
    </location>
</feature>
<reference evidence="24" key="1">
    <citation type="submission" date="2014-05" db="EMBL/GenBank/DDBJ databases">
        <authorList>
            <person name="Chronopoulou M."/>
        </authorList>
    </citation>
    <scope>NUCLEOTIDE SEQUENCE</scope>
    <source>
        <tissue evidence="24">Whole organism</tissue>
    </source>
</reference>
<comment type="catalytic activity">
    <reaction evidence="10">
        <text>resolvin D1 + NAD(+) = 8-oxoresolvin D1 + NADH + H(+)</text>
        <dbReference type="Rhea" id="RHEA:50124"/>
        <dbReference type="ChEBI" id="CHEBI:15378"/>
        <dbReference type="ChEBI" id="CHEBI:57540"/>
        <dbReference type="ChEBI" id="CHEBI:57945"/>
        <dbReference type="ChEBI" id="CHEBI:132079"/>
        <dbReference type="ChEBI" id="CHEBI:132080"/>
    </reaction>
    <physiologicalReaction direction="left-to-right" evidence="10">
        <dbReference type="Rhea" id="RHEA:50125"/>
    </physiologicalReaction>
</comment>
<keyword evidence="2" id="KW-0560">Oxidoreductase</keyword>
<evidence type="ECO:0000256" key="17">
    <source>
        <dbReference type="ARBA" id="ARBA00048611"/>
    </source>
</evidence>
<keyword evidence="23" id="KW-0812">Transmembrane</keyword>